<dbReference type="NCBIfam" id="TIGR00149">
    <property type="entry name" value="TIGR00149_YjbQ"/>
    <property type="match status" value="1"/>
</dbReference>
<sequence>MPVAESVSVTLAALPRGVHIITSVIEDALPSLPEVEVGTVSIFLPHTSASLLLNEACDPSVRVDLEMVLNELVPESEAYTHDDEGPDDMPAHAKSMLLGASVTLPVRSSRLLLAS</sequence>
<dbReference type="Pfam" id="PF01894">
    <property type="entry name" value="YjbQ"/>
    <property type="match status" value="1"/>
</dbReference>
<dbReference type="InterPro" id="IPR035917">
    <property type="entry name" value="YjbQ-like_sf"/>
</dbReference>
<dbReference type="SUPFAM" id="SSF111038">
    <property type="entry name" value="YjbQ-like"/>
    <property type="match status" value="1"/>
</dbReference>
<dbReference type="EMBL" id="GL349433">
    <property type="protein sequence ID" value="KNC45905.1"/>
    <property type="molecule type" value="Genomic_DNA"/>
</dbReference>
<evidence type="ECO:0000256" key="1">
    <source>
        <dbReference type="ARBA" id="ARBA00005534"/>
    </source>
</evidence>
<comment type="similarity">
    <text evidence="1">Belongs to the UPF0047 family.</text>
</comment>
<protein>
    <submittedName>
        <fullName evidence="2">UPF0047 protein yjbQ</fullName>
    </submittedName>
</protein>
<dbReference type="AlphaFoldDB" id="A0A0L0D197"/>
<gene>
    <name evidence="2" type="ORF">AMSG_00019</name>
</gene>
<evidence type="ECO:0000313" key="2">
    <source>
        <dbReference type="EMBL" id="KNC45905.1"/>
    </source>
</evidence>
<dbReference type="PANTHER" id="PTHR30615">
    <property type="entry name" value="UNCHARACTERIZED PROTEIN YJBQ-RELATED"/>
    <property type="match status" value="1"/>
</dbReference>
<dbReference type="STRING" id="461836.A0A0L0D197"/>
<proteinExistence type="inferred from homology"/>
<dbReference type="PANTHER" id="PTHR30615:SF8">
    <property type="entry name" value="UPF0047 PROTEIN C4A8.02C"/>
    <property type="match status" value="1"/>
</dbReference>
<dbReference type="Gene3D" id="2.60.120.460">
    <property type="entry name" value="YjbQ-like"/>
    <property type="match status" value="1"/>
</dbReference>
<dbReference type="eggNOG" id="KOG3267">
    <property type="taxonomic scope" value="Eukaryota"/>
</dbReference>
<organism evidence="2 3">
    <name type="scientific">Thecamonas trahens ATCC 50062</name>
    <dbReference type="NCBI Taxonomy" id="461836"/>
    <lineage>
        <taxon>Eukaryota</taxon>
        <taxon>Apusozoa</taxon>
        <taxon>Apusomonadida</taxon>
        <taxon>Apusomonadidae</taxon>
        <taxon>Thecamonas</taxon>
    </lineage>
</organism>
<keyword evidence="3" id="KW-1185">Reference proteome</keyword>
<accession>A0A0L0D197</accession>
<dbReference type="InterPro" id="IPR001602">
    <property type="entry name" value="UPF0047_YjbQ-like"/>
</dbReference>
<evidence type="ECO:0000313" key="3">
    <source>
        <dbReference type="Proteomes" id="UP000054408"/>
    </source>
</evidence>
<dbReference type="RefSeq" id="XP_013762893.1">
    <property type="nucleotide sequence ID" value="XM_013907439.1"/>
</dbReference>
<dbReference type="PIRSF" id="PIRSF004681">
    <property type="entry name" value="UCP004681"/>
    <property type="match status" value="1"/>
</dbReference>
<dbReference type="GeneID" id="25559851"/>
<name>A0A0L0D197_THETB</name>
<dbReference type="OrthoDB" id="10255963at2759"/>
<reference evidence="2 3" key="1">
    <citation type="submission" date="2010-05" db="EMBL/GenBank/DDBJ databases">
        <title>The Genome Sequence of Thecamonas trahens ATCC 50062.</title>
        <authorList>
            <consortium name="The Broad Institute Genome Sequencing Platform"/>
            <person name="Russ C."/>
            <person name="Cuomo C."/>
            <person name="Shea T."/>
            <person name="Young S.K."/>
            <person name="Zeng Q."/>
            <person name="Koehrsen M."/>
            <person name="Haas B."/>
            <person name="Borodovsky M."/>
            <person name="Guigo R."/>
            <person name="Alvarado L."/>
            <person name="Berlin A."/>
            <person name="Bochicchio J."/>
            <person name="Borenstein D."/>
            <person name="Chapman S."/>
            <person name="Chen Z."/>
            <person name="Freedman E."/>
            <person name="Gellesch M."/>
            <person name="Goldberg J."/>
            <person name="Griggs A."/>
            <person name="Gujja S."/>
            <person name="Heilman E."/>
            <person name="Heiman D."/>
            <person name="Hepburn T."/>
            <person name="Howarth C."/>
            <person name="Jen D."/>
            <person name="Larson L."/>
            <person name="Mehta T."/>
            <person name="Park D."/>
            <person name="Pearson M."/>
            <person name="Roberts A."/>
            <person name="Saif S."/>
            <person name="Shenoy N."/>
            <person name="Sisk P."/>
            <person name="Stolte C."/>
            <person name="Sykes S."/>
            <person name="Thomson T."/>
            <person name="Walk T."/>
            <person name="White J."/>
            <person name="Yandava C."/>
            <person name="Burger G."/>
            <person name="Gray M.W."/>
            <person name="Holland P.W.H."/>
            <person name="King N."/>
            <person name="Lang F.B.F."/>
            <person name="Roger A.J."/>
            <person name="Ruiz-Trillo I."/>
            <person name="Lander E."/>
            <person name="Nusbaum C."/>
        </authorList>
    </citation>
    <scope>NUCLEOTIDE SEQUENCE [LARGE SCALE GENOMIC DNA]</scope>
    <source>
        <strain evidence="2 3">ATCC 50062</strain>
    </source>
</reference>
<dbReference type="Proteomes" id="UP000054408">
    <property type="component" value="Unassembled WGS sequence"/>
</dbReference>